<proteinExistence type="predicted"/>
<evidence type="ECO:0000313" key="4">
    <source>
        <dbReference type="Proteomes" id="UP001267426"/>
    </source>
</evidence>
<evidence type="ECO:0000313" key="3">
    <source>
        <dbReference type="EMBL" id="MDT0633089.1"/>
    </source>
</evidence>
<protein>
    <recommendedName>
        <fullName evidence="2">GPI inositol-deacylase PGAP1-like alpha/beta domain-containing protein</fullName>
    </recommendedName>
</protein>
<dbReference type="RefSeq" id="WP_311665636.1">
    <property type="nucleotide sequence ID" value="NZ_JAVRHT010000051.1"/>
</dbReference>
<feature type="domain" description="GPI inositol-deacylase PGAP1-like alpha/beta" evidence="2">
    <location>
        <begin position="206"/>
        <end position="273"/>
    </location>
</feature>
<feature type="region of interest" description="Disordered" evidence="1">
    <location>
        <begin position="398"/>
        <end position="427"/>
    </location>
</feature>
<sequence>MRRLLPRPFSTSDLRGAVRLVTGAVSGVADVVEGVHGAVPAPFGRRGRVGRVAGWAYGAVRWVTRGVGRSLDAALGAVGRGGSADGHPARDAVVAALNGAFGDSLAAQGNPLATPFQVRYGGRRLVLDTASVARAVADPRGVLLVQIHGLCMHDGQWGRGGVDPGAALADALGATRVAVRYNSGRHVSESGRDLAVALDALVAAWPRRVRRLVVVGHSMGGLVARSALHYAAEAGHAWPGLDAALVTLGTPHHGAPLERLGSLVDAFLGATRYTAPLAAVGQARSAGVTDLRFGNVVEEDWAGRGRFDRAPDARRPTPLPPGVACYVVAATTGDGRGGARDRTVGDGLVPLDSALGRHADPARDLGVPPERQWVAVGRSHLDLLSDDAVTARLASWLARPTPPDSAPGGAAPFQDRPARPTTTPTPS</sequence>
<dbReference type="Gene3D" id="3.40.50.1820">
    <property type="entry name" value="alpha/beta hydrolase"/>
    <property type="match status" value="1"/>
</dbReference>
<dbReference type="InterPro" id="IPR029058">
    <property type="entry name" value="AB_hydrolase_fold"/>
</dbReference>
<evidence type="ECO:0000259" key="2">
    <source>
        <dbReference type="Pfam" id="PF07819"/>
    </source>
</evidence>
<dbReference type="SUPFAM" id="SSF53474">
    <property type="entry name" value="alpha/beta-Hydrolases"/>
    <property type="match status" value="1"/>
</dbReference>
<dbReference type="EMBL" id="JAVRHT010000051">
    <property type="protein sequence ID" value="MDT0633089.1"/>
    <property type="molecule type" value="Genomic_DNA"/>
</dbReference>
<reference evidence="3 4" key="1">
    <citation type="submission" date="2023-09" db="EMBL/GenBank/DDBJ databases">
        <authorList>
            <person name="Rey-Velasco X."/>
        </authorList>
    </citation>
    <scope>NUCLEOTIDE SEQUENCE [LARGE SCALE GENOMIC DNA]</scope>
    <source>
        <strain evidence="3 4">F394</strain>
    </source>
</reference>
<dbReference type="InterPro" id="IPR012908">
    <property type="entry name" value="PGAP1-ab_dom-like"/>
</dbReference>
<keyword evidence="4" id="KW-1185">Reference proteome</keyword>
<name>A0ABU3BUX6_9BACT</name>
<accession>A0ABU3BUX6</accession>
<comment type="caution">
    <text evidence="3">The sequence shown here is derived from an EMBL/GenBank/DDBJ whole genome shotgun (WGS) entry which is preliminary data.</text>
</comment>
<dbReference type="Pfam" id="PF07819">
    <property type="entry name" value="PGAP1"/>
    <property type="match status" value="1"/>
</dbReference>
<evidence type="ECO:0000256" key="1">
    <source>
        <dbReference type="SAM" id="MobiDB-lite"/>
    </source>
</evidence>
<dbReference type="Proteomes" id="UP001267426">
    <property type="component" value="Unassembled WGS sequence"/>
</dbReference>
<organism evidence="3 4">
    <name type="scientific">Rubrivirga litoralis</name>
    <dbReference type="NCBI Taxonomy" id="3075598"/>
    <lineage>
        <taxon>Bacteria</taxon>
        <taxon>Pseudomonadati</taxon>
        <taxon>Rhodothermota</taxon>
        <taxon>Rhodothermia</taxon>
        <taxon>Rhodothermales</taxon>
        <taxon>Rubricoccaceae</taxon>
        <taxon>Rubrivirga</taxon>
    </lineage>
</organism>
<gene>
    <name evidence="3" type="ORF">RM540_15140</name>
</gene>